<proteinExistence type="predicted"/>
<dbReference type="Proteomes" id="UP001412067">
    <property type="component" value="Unassembled WGS sequence"/>
</dbReference>
<organism evidence="2 3">
    <name type="scientific">Platanthera guangdongensis</name>
    <dbReference type="NCBI Taxonomy" id="2320717"/>
    <lineage>
        <taxon>Eukaryota</taxon>
        <taxon>Viridiplantae</taxon>
        <taxon>Streptophyta</taxon>
        <taxon>Embryophyta</taxon>
        <taxon>Tracheophyta</taxon>
        <taxon>Spermatophyta</taxon>
        <taxon>Magnoliopsida</taxon>
        <taxon>Liliopsida</taxon>
        <taxon>Asparagales</taxon>
        <taxon>Orchidaceae</taxon>
        <taxon>Orchidoideae</taxon>
        <taxon>Orchideae</taxon>
        <taxon>Orchidinae</taxon>
        <taxon>Platanthera</taxon>
    </lineage>
</organism>
<feature type="transmembrane region" description="Helical" evidence="1">
    <location>
        <begin position="34"/>
        <end position="55"/>
    </location>
</feature>
<evidence type="ECO:0000313" key="2">
    <source>
        <dbReference type="EMBL" id="KAK8968689.1"/>
    </source>
</evidence>
<sequence length="91" mass="10504">MILTFLKEMELNFSTSVNLLKPHSNDGHDHESGVCIMGSILAVASCFSYSIWIIIQAKMCKVYPCHYSSRYFFFYSFACLVMAKERDNMQN</sequence>
<comment type="caution">
    <text evidence="2">The sequence shown here is derived from an EMBL/GenBank/DDBJ whole genome shotgun (WGS) entry which is preliminary data.</text>
</comment>
<keyword evidence="1" id="KW-0812">Transmembrane</keyword>
<keyword evidence="1" id="KW-1133">Transmembrane helix</keyword>
<name>A0ABR2MYP6_9ASPA</name>
<evidence type="ECO:0000313" key="3">
    <source>
        <dbReference type="Proteomes" id="UP001412067"/>
    </source>
</evidence>
<keyword evidence="1" id="KW-0472">Membrane</keyword>
<accession>A0ABR2MYP6</accession>
<dbReference type="EMBL" id="JBBWWR010000004">
    <property type="protein sequence ID" value="KAK8968689.1"/>
    <property type="molecule type" value="Genomic_DNA"/>
</dbReference>
<reference evidence="2 3" key="1">
    <citation type="journal article" date="2022" name="Nat. Plants">
        <title>Genomes of leafy and leafless Platanthera orchids illuminate the evolution of mycoheterotrophy.</title>
        <authorList>
            <person name="Li M.H."/>
            <person name="Liu K.W."/>
            <person name="Li Z."/>
            <person name="Lu H.C."/>
            <person name="Ye Q.L."/>
            <person name="Zhang D."/>
            <person name="Wang J.Y."/>
            <person name="Li Y.F."/>
            <person name="Zhong Z.M."/>
            <person name="Liu X."/>
            <person name="Yu X."/>
            <person name="Liu D.K."/>
            <person name="Tu X.D."/>
            <person name="Liu B."/>
            <person name="Hao Y."/>
            <person name="Liao X.Y."/>
            <person name="Jiang Y.T."/>
            <person name="Sun W.H."/>
            <person name="Chen J."/>
            <person name="Chen Y.Q."/>
            <person name="Ai Y."/>
            <person name="Zhai J.W."/>
            <person name="Wu S.S."/>
            <person name="Zhou Z."/>
            <person name="Hsiao Y.Y."/>
            <person name="Wu W.L."/>
            <person name="Chen Y.Y."/>
            <person name="Lin Y.F."/>
            <person name="Hsu J.L."/>
            <person name="Li C.Y."/>
            <person name="Wang Z.W."/>
            <person name="Zhao X."/>
            <person name="Zhong W.Y."/>
            <person name="Ma X.K."/>
            <person name="Ma L."/>
            <person name="Huang J."/>
            <person name="Chen G.Z."/>
            <person name="Huang M.Z."/>
            <person name="Huang L."/>
            <person name="Peng D.H."/>
            <person name="Luo Y.B."/>
            <person name="Zou S.Q."/>
            <person name="Chen S.P."/>
            <person name="Lan S."/>
            <person name="Tsai W.C."/>
            <person name="Van de Peer Y."/>
            <person name="Liu Z.J."/>
        </authorList>
    </citation>
    <scope>NUCLEOTIDE SEQUENCE [LARGE SCALE GENOMIC DNA]</scope>
    <source>
        <strain evidence="2">Lor288</strain>
    </source>
</reference>
<protein>
    <submittedName>
        <fullName evidence="2">Uncharacterized protein</fullName>
    </submittedName>
</protein>
<evidence type="ECO:0000256" key="1">
    <source>
        <dbReference type="SAM" id="Phobius"/>
    </source>
</evidence>
<gene>
    <name evidence="2" type="ORF">KSP40_PGU017625</name>
</gene>
<keyword evidence="3" id="KW-1185">Reference proteome</keyword>